<keyword evidence="5" id="KW-0159">Chromosome partition</keyword>
<feature type="region of interest" description="Disordered" evidence="8">
    <location>
        <begin position="1"/>
        <end position="27"/>
    </location>
</feature>
<name>A0AAD9Z4Y1_9LECA</name>
<dbReference type="GO" id="GO:0007064">
    <property type="term" value="P:mitotic sister chromatid cohesion"/>
    <property type="evidence" value="ECO:0007669"/>
    <property type="project" value="InterPro"/>
</dbReference>
<keyword evidence="3" id="KW-0132">Cell division</keyword>
<evidence type="ECO:0000256" key="5">
    <source>
        <dbReference type="ARBA" id="ARBA00022829"/>
    </source>
</evidence>
<feature type="region of interest" description="Disordered" evidence="8">
    <location>
        <begin position="40"/>
        <end position="110"/>
    </location>
</feature>
<accession>A0AAD9Z4Y1</accession>
<comment type="similarity">
    <text evidence="2">Belongs to the SCC4/mau-2 family.</text>
</comment>
<evidence type="ECO:0000256" key="2">
    <source>
        <dbReference type="ARBA" id="ARBA00008585"/>
    </source>
</evidence>
<proteinExistence type="inferred from homology"/>
<dbReference type="Proteomes" id="UP001276659">
    <property type="component" value="Unassembled WGS sequence"/>
</dbReference>
<sequence length="775" mass="86463">MAYPHQDPYNWQEPTQQTPFNAPYGAQYPQYQVPNPPVNGFARSNGNAYQAPVQHDPRYPPINGSIQHRQTVPPQQTPQRAYAVAISPPSPSTNTSKGYTGSPNVPQPAPATPPLNYQLLLLSLAEEYFAAAYGHVSMADIVRRETEMEEYYKLIATGLGCLEAVLRHCKLVPEREAVVRLRYATVLYEETENTMEAEEVLSKGISICDRHRFFDLKYDMQHLLARTLFQKNPRAAFKFLDSIVIDAEAYQHIAWVYAFRFLKVSLHLELSSHQDLVAALAQLRGIAAMSNDFGDRTVLAIATTMEALTCLRVSNDAESIEQAQRALASVRSLQLHPKVAELHQLAVLTSYVDLCCQLQNFDPKQALEKYQVMQNALKSVEESHSWTADGSFAIPIPGARMPSCKSWSGAIRKEEDGSLVLMFNWMPNEDIYTVGYLLSGVAMSHRNMTDGQKSEHMLEEGIRRLDWAVRETSKIPKSITLTSTQQRWREEITAYMRLHLAFTFCRRTSWTVARQQQVEIDGALAAMTNPPEPLLLLGAYLEGVICQGTGDISGALSAYQSATLSIHEYRKTSHPSHIHLDISLLSALNTLLIIRTPTHPDHHTLPDLISFVEQLCLRNPNRQIQSAFHLVSATIVESSTILHTKQALQNALSLAKATGNKHLICMVLTFMSWKFFRGVVGEQAEKSARASQTLAQQCKDGLWMSVSAGVLRDTLEAAGRIEEAKRARESGVMTASSLPDGLQEAMRSHPGQTNDVDVSMTDAGQEYETSVARQV</sequence>
<feature type="compositionally biased region" description="Polar residues" evidence="8">
    <location>
        <begin position="92"/>
        <end position="102"/>
    </location>
</feature>
<dbReference type="PANTHER" id="PTHR21394">
    <property type="entry name" value="MAU2 CHROMATID COHESION FACTOR HOMOLOG"/>
    <property type="match status" value="1"/>
</dbReference>
<evidence type="ECO:0000256" key="6">
    <source>
        <dbReference type="ARBA" id="ARBA00023242"/>
    </source>
</evidence>
<evidence type="ECO:0000256" key="8">
    <source>
        <dbReference type="SAM" id="MobiDB-lite"/>
    </source>
</evidence>
<dbReference type="AlphaFoldDB" id="A0AAD9Z4Y1"/>
<keyword evidence="10" id="KW-1185">Reference proteome</keyword>
<gene>
    <name evidence="9" type="ORF">OEA41_008937</name>
</gene>
<dbReference type="GO" id="GO:0007059">
    <property type="term" value="P:chromosome segregation"/>
    <property type="evidence" value="ECO:0007669"/>
    <property type="project" value="UniProtKB-KW"/>
</dbReference>
<dbReference type="EMBL" id="JASNWA010000009">
    <property type="protein sequence ID" value="KAK3169553.1"/>
    <property type="molecule type" value="Genomic_DNA"/>
</dbReference>
<evidence type="ECO:0000256" key="4">
    <source>
        <dbReference type="ARBA" id="ARBA00022776"/>
    </source>
</evidence>
<evidence type="ECO:0000256" key="3">
    <source>
        <dbReference type="ARBA" id="ARBA00022618"/>
    </source>
</evidence>
<comment type="subcellular location">
    <subcellularLocation>
        <location evidence="1">Nucleus</location>
    </subcellularLocation>
</comment>
<evidence type="ECO:0000313" key="9">
    <source>
        <dbReference type="EMBL" id="KAK3169553.1"/>
    </source>
</evidence>
<protein>
    <recommendedName>
        <fullName evidence="11">Cohesin loading factor</fullName>
    </recommendedName>
</protein>
<keyword evidence="4" id="KW-0498">Mitosis</keyword>
<organism evidence="9 10">
    <name type="scientific">Lepraria neglecta</name>
    <dbReference type="NCBI Taxonomy" id="209136"/>
    <lineage>
        <taxon>Eukaryota</taxon>
        <taxon>Fungi</taxon>
        <taxon>Dikarya</taxon>
        <taxon>Ascomycota</taxon>
        <taxon>Pezizomycotina</taxon>
        <taxon>Lecanoromycetes</taxon>
        <taxon>OSLEUM clade</taxon>
        <taxon>Lecanoromycetidae</taxon>
        <taxon>Lecanorales</taxon>
        <taxon>Lecanorineae</taxon>
        <taxon>Stereocaulaceae</taxon>
        <taxon>Lepraria</taxon>
    </lineage>
</organism>
<dbReference type="GO" id="GO:0005634">
    <property type="term" value="C:nucleus"/>
    <property type="evidence" value="ECO:0007669"/>
    <property type="project" value="UniProtKB-SubCell"/>
</dbReference>
<reference evidence="9" key="1">
    <citation type="submission" date="2022-11" db="EMBL/GenBank/DDBJ databases">
        <title>Chromosomal genome sequence assembly and mating type (MAT) locus characterization of the leprose asexual lichenized fungus Lepraria neglecta (Nyl.) Erichsen.</title>
        <authorList>
            <person name="Allen J.L."/>
            <person name="Pfeffer B."/>
        </authorList>
    </citation>
    <scope>NUCLEOTIDE SEQUENCE</scope>
    <source>
        <strain evidence="9">Allen 5258</strain>
    </source>
</reference>
<evidence type="ECO:0000313" key="10">
    <source>
        <dbReference type="Proteomes" id="UP001276659"/>
    </source>
</evidence>
<evidence type="ECO:0008006" key="11">
    <source>
        <dbReference type="Google" id="ProtNLM"/>
    </source>
</evidence>
<dbReference type="Pfam" id="PF10345">
    <property type="entry name" value="Cohesin_load"/>
    <property type="match status" value="1"/>
</dbReference>
<keyword evidence="7" id="KW-0131">Cell cycle</keyword>
<keyword evidence="6" id="KW-0539">Nucleus</keyword>
<comment type="caution">
    <text evidence="9">The sequence shown here is derived from an EMBL/GenBank/DDBJ whole genome shotgun (WGS) entry which is preliminary data.</text>
</comment>
<dbReference type="InterPro" id="IPR019440">
    <property type="entry name" value="MAU2"/>
</dbReference>
<feature type="compositionally biased region" description="Low complexity" evidence="8">
    <location>
        <begin position="67"/>
        <end position="80"/>
    </location>
</feature>
<evidence type="ECO:0000256" key="7">
    <source>
        <dbReference type="ARBA" id="ARBA00023306"/>
    </source>
</evidence>
<dbReference type="GO" id="GO:0051301">
    <property type="term" value="P:cell division"/>
    <property type="evidence" value="ECO:0007669"/>
    <property type="project" value="UniProtKB-KW"/>
</dbReference>
<evidence type="ECO:0000256" key="1">
    <source>
        <dbReference type="ARBA" id="ARBA00004123"/>
    </source>
</evidence>